<evidence type="ECO:0000313" key="3">
    <source>
        <dbReference type="Proteomes" id="UP000591131"/>
    </source>
</evidence>
<evidence type="ECO:0000259" key="1">
    <source>
        <dbReference type="PROSITE" id="PS51186"/>
    </source>
</evidence>
<feature type="domain" description="N-acetyltransferase" evidence="1">
    <location>
        <begin position="8"/>
        <end position="171"/>
    </location>
</feature>
<name>A0A7J6L814_PERCH</name>
<gene>
    <name evidence="2" type="ORF">FOL47_009484</name>
</gene>
<dbReference type="Gene3D" id="3.40.630.30">
    <property type="match status" value="1"/>
</dbReference>
<dbReference type="GO" id="GO:0016747">
    <property type="term" value="F:acyltransferase activity, transferring groups other than amino-acyl groups"/>
    <property type="evidence" value="ECO:0007669"/>
    <property type="project" value="InterPro"/>
</dbReference>
<evidence type="ECO:0000313" key="2">
    <source>
        <dbReference type="EMBL" id="KAF4655322.1"/>
    </source>
</evidence>
<organism evidence="2 3">
    <name type="scientific">Perkinsus chesapeaki</name>
    <name type="common">Clam parasite</name>
    <name type="synonym">Perkinsus andrewsi</name>
    <dbReference type="NCBI Taxonomy" id="330153"/>
    <lineage>
        <taxon>Eukaryota</taxon>
        <taxon>Sar</taxon>
        <taxon>Alveolata</taxon>
        <taxon>Perkinsozoa</taxon>
        <taxon>Perkinsea</taxon>
        <taxon>Perkinsida</taxon>
        <taxon>Perkinsidae</taxon>
        <taxon>Perkinsus</taxon>
    </lineage>
</organism>
<comment type="caution">
    <text evidence="2">The sequence shown here is derived from an EMBL/GenBank/DDBJ whole genome shotgun (WGS) entry which is preliminary data.</text>
</comment>
<dbReference type="InterPro" id="IPR000182">
    <property type="entry name" value="GNAT_dom"/>
</dbReference>
<protein>
    <recommendedName>
        <fullName evidence="1">N-acetyltransferase domain-containing protein</fullName>
    </recommendedName>
</protein>
<dbReference type="PROSITE" id="PS51186">
    <property type="entry name" value="GNAT"/>
    <property type="match status" value="1"/>
</dbReference>
<dbReference type="Proteomes" id="UP000591131">
    <property type="component" value="Unassembled WGS sequence"/>
</dbReference>
<sequence length="171" mass="19788">MKYFNYCFFILSGLVESKRIIYRSCEKRDTFYKQSALKLYCQEDTGGIPCYVAVDLDAGPNAVVGFITITIPYDIPELEESDVRKMMPGDKKRKGIFGTIECFEVYPDYRGQGIGAELLQNSINHGTTTPNFLAMTVHVLRKDARAMGLYKRYDFVEVFKDENYFHLARYY</sequence>
<dbReference type="Pfam" id="PF00583">
    <property type="entry name" value="Acetyltransf_1"/>
    <property type="match status" value="1"/>
</dbReference>
<dbReference type="OrthoDB" id="47374at2759"/>
<keyword evidence="3" id="KW-1185">Reference proteome</keyword>
<dbReference type="AlphaFoldDB" id="A0A7J6L814"/>
<reference evidence="2 3" key="1">
    <citation type="submission" date="2020-04" db="EMBL/GenBank/DDBJ databases">
        <title>Perkinsus chesapeaki whole genome sequence.</title>
        <authorList>
            <person name="Bogema D.R."/>
        </authorList>
    </citation>
    <scope>NUCLEOTIDE SEQUENCE [LARGE SCALE GENOMIC DNA]</scope>
    <source>
        <strain evidence="2">ATCC PRA-425</strain>
    </source>
</reference>
<dbReference type="CDD" id="cd04301">
    <property type="entry name" value="NAT_SF"/>
    <property type="match status" value="1"/>
</dbReference>
<accession>A0A7J6L814</accession>
<dbReference type="EMBL" id="JAAPAO010000664">
    <property type="protein sequence ID" value="KAF4655322.1"/>
    <property type="molecule type" value="Genomic_DNA"/>
</dbReference>
<proteinExistence type="predicted"/>
<dbReference type="InterPro" id="IPR016181">
    <property type="entry name" value="Acyl_CoA_acyltransferase"/>
</dbReference>
<dbReference type="SUPFAM" id="SSF55729">
    <property type="entry name" value="Acyl-CoA N-acyltransferases (Nat)"/>
    <property type="match status" value="1"/>
</dbReference>